<comment type="caution">
    <text evidence="1">The sequence shown here is derived from an EMBL/GenBank/DDBJ whole genome shotgun (WGS) entry which is preliminary data.</text>
</comment>
<dbReference type="EMBL" id="CM042030">
    <property type="protein sequence ID" value="KAI3786404.1"/>
    <property type="molecule type" value="Genomic_DNA"/>
</dbReference>
<protein>
    <submittedName>
        <fullName evidence="1">Uncharacterized protein</fullName>
    </submittedName>
</protein>
<name>A0ACB9GSD2_9ASTR</name>
<gene>
    <name evidence="1" type="ORF">L1987_40055</name>
</gene>
<reference evidence="1 2" key="2">
    <citation type="journal article" date="2022" name="Mol. Ecol. Resour.">
        <title>The genomes of chicory, endive, great burdock and yacon provide insights into Asteraceae paleo-polyploidization history and plant inulin production.</title>
        <authorList>
            <person name="Fan W."/>
            <person name="Wang S."/>
            <person name="Wang H."/>
            <person name="Wang A."/>
            <person name="Jiang F."/>
            <person name="Liu H."/>
            <person name="Zhao H."/>
            <person name="Xu D."/>
            <person name="Zhang Y."/>
        </authorList>
    </citation>
    <scope>NUCLEOTIDE SEQUENCE [LARGE SCALE GENOMIC DNA]</scope>
    <source>
        <strain evidence="2">cv. Yunnan</strain>
        <tissue evidence="1">Leaves</tissue>
    </source>
</reference>
<organism evidence="1 2">
    <name type="scientific">Smallanthus sonchifolius</name>
    <dbReference type="NCBI Taxonomy" id="185202"/>
    <lineage>
        <taxon>Eukaryota</taxon>
        <taxon>Viridiplantae</taxon>
        <taxon>Streptophyta</taxon>
        <taxon>Embryophyta</taxon>
        <taxon>Tracheophyta</taxon>
        <taxon>Spermatophyta</taxon>
        <taxon>Magnoliopsida</taxon>
        <taxon>eudicotyledons</taxon>
        <taxon>Gunneridae</taxon>
        <taxon>Pentapetalae</taxon>
        <taxon>asterids</taxon>
        <taxon>campanulids</taxon>
        <taxon>Asterales</taxon>
        <taxon>Asteraceae</taxon>
        <taxon>Asteroideae</taxon>
        <taxon>Heliantheae alliance</taxon>
        <taxon>Millerieae</taxon>
        <taxon>Smallanthus</taxon>
    </lineage>
</organism>
<dbReference type="Proteomes" id="UP001056120">
    <property type="component" value="Linkage Group LG13"/>
</dbReference>
<keyword evidence="2" id="KW-1185">Reference proteome</keyword>
<accession>A0ACB9GSD2</accession>
<reference evidence="2" key="1">
    <citation type="journal article" date="2022" name="Mol. Ecol. Resour.">
        <title>The genomes of chicory, endive, great burdock and yacon provide insights into Asteraceae palaeo-polyploidization history and plant inulin production.</title>
        <authorList>
            <person name="Fan W."/>
            <person name="Wang S."/>
            <person name="Wang H."/>
            <person name="Wang A."/>
            <person name="Jiang F."/>
            <person name="Liu H."/>
            <person name="Zhao H."/>
            <person name="Xu D."/>
            <person name="Zhang Y."/>
        </authorList>
    </citation>
    <scope>NUCLEOTIDE SEQUENCE [LARGE SCALE GENOMIC DNA]</scope>
    <source>
        <strain evidence="2">cv. Yunnan</strain>
    </source>
</reference>
<sequence>MRRMKLEVCFNGGKVSNCISNATHFVVMSLPGFNVDIDAIVKRESCYDHCVEVVVDEFQKFGLIVDRAPGLNDEFLKGWINSLNGMRLMLLSNNLMVRYSVGRRYMGAWGTSFVEVGKRIVKEVFPIHGCSRDSCAIG</sequence>
<evidence type="ECO:0000313" key="2">
    <source>
        <dbReference type="Proteomes" id="UP001056120"/>
    </source>
</evidence>
<evidence type="ECO:0000313" key="1">
    <source>
        <dbReference type="EMBL" id="KAI3786404.1"/>
    </source>
</evidence>
<proteinExistence type="predicted"/>